<feature type="non-terminal residue" evidence="1">
    <location>
        <position position="99"/>
    </location>
</feature>
<dbReference type="EMBL" id="LK996017">
    <property type="protein sequence ID" value="CDX01267.1"/>
    <property type="molecule type" value="Genomic_DNA"/>
</dbReference>
<dbReference type="AlphaFoldDB" id="A0A098AYT3"/>
<evidence type="ECO:0000313" key="1">
    <source>
        <dbReference type="EMBL" id="CDX01267.1"/>
    </source>
</evidence>
<gene>
    <name evidence="1" type="ORF">DPCES_1380</name>
</gene>
<name>A0A098AYT3_DESHA</name>
<dbReference type="RefSeq" id="WP_370736953.1">
    <property type="nucleotide sequence ID" value="NZ_LK996017.1"/>
</dbReference>
<reference evidence="1" key="1">
    <citation type="submission" date="2014-07" db="EMBL/GenBank/DDBJ databases">
        <authorList>
            <person name="Hornung V.Bastian."/>
        </authorList>
    </citation>
    <scope>NUCLEOTIDE SEQUENCE</scope>
    <source>
        <strain evidence="1">PCE-S</strain>
    </source>
</reference>
<proteinExistence type="predicted"/>
<organism evidence="1">
    <name type="scientific">Desulfitobacterium hafniense</name>
    <name type="common">Desulfitobacterium frappieri</name>
    <dbReference type="NCBI Taxonomy" id="49338"/>
    <lineage>
        <taxon>Bacteria</taxon>
        <taxon>Bacillati</taxon>
        <taxon>Bacillota</taxon>
        <taxon>Clostridia</taxon>
        <taxon>Eubacteriales</taxon>
        <taxon>Desulfitobacteriaceae</taxon>
        <taxon>Desulfitobacterium</taxon>
    </lineage>
</organism>
<accession>A0A098AYT3</accession>
<protein>
    <submittedName>
        <fullName evidence="1">Uncharacterized protein</fullName>
    </submittedName>
</protein>
<sequence>MTEKSVRFSTEEIRAILDNRKTMFRQVIAPHIVDRFVLDANGKLLGSYRASVGDVYPTVDDAPYEVGDVLWVKETFAKGKIVYGEDSNGTTHPYISQCA</sequence>